<name>A0A9Q9ER26_9PEZI</name>
<evidence type="ECO:0000313" key="2">
    <source>
        <dbReference type="Proteomes" id="UP001056384"/>
    </source>
</evidence>
<keyword evidence="2" id="KW-1185">Reference proteome</keyword>
<protein>
    <submittedName>
        <fullName evidence="1">Uncharacterized protein</fullName>
    </submittedName>
</protein>
<sequence length="287" mass="32619">MAPLPANLQSALDTYRERVLNFRVTTISHLLSRIEDQASREASSADQSDTETQAAILRTLTKDYLRQHLPSSPSISRACDLLNNRPLLAEHFQLDGVLRGNVDVEKRQAWFTSVHNKLARLREESNRSDSDWPAALTAELQSLMINVPGIMQPGLNYRDHYGTDLFNPGFESISDARVFSPSGDDELTLVWPGWDVAAAVRLAKGESNPSTALALFCRDEYDEENSSEWAWRYGICDEEWCSELFDDIESLLEWFATYGLPTEENVNRERIIVDWGWPKKFQNATFG</sequence>
<accession>A0A9Q9ER26</accession>
<gene>
    <name evidence="1" type="ORF">Slin15195_G114620</name>
</gene>
<dbReference type="Proteomes" id="UP001056384">
    <property type="component" value="Chromosome 10"/>
</dbReference>
<dbReference type="AlphaFoldDB" id="A0A9Q9ER26"/>
<dbReference type="EMBL" id="CP099427">
    <property type="protein sequence ID" value="USW58143.1"/>
    <property type="molecule type" value="Genomic_DNA"/>
</dbReference>
<proteinExistence type="predicted"/>
<organism evidence="1 2">
    <name type="scientific">Septoria linicola</name>
    <dbReference type="NCBI Taxonomy" id="215465"/>
    <lineage>
        <taxon>Eukaryota</taxon>
        <taxon>Fungi</taxon>
        <taxon>Dikarya</taxon>
        <taxon>Ascomycota</taxon>
        <taxon>Pezizomycotina</taxon>
        <taxon>Dothideomycetes</taxon>
        <taxon>Dothideomycetidae</taxon>
        <taxon>Mycosphaerellales</taxon>
        <taxon>Mycosphaerellaceae</taxon>
        <taxon>Septoria</taxon>
    </lineage>
</organism>
<reference evidence="1" key="1">
    <citation type="submission" date="2022-06" db="EMBL/GenBank/DDBJ databases">
        <title>Complete genome sequences of two strains of the flax pathogen Septoria linicola.</title>
        <authorList>
            <person name="Lapalu N."/>
            <person name="Simon A."/>
            <person name="Demenou B."/>
            <person name="Paumier D."/>
            <person name="Guillot M.-P."/>
            <person name="Gout L."/>
            <person name="Valade R."/>
        </authorList>
    </citation>
    <scope>NUCLEOTIDE SEQUENCE</scope>
    <source>
        <strain evidence="1">SE15195</strain>
    </source>
</reference>
<evidence type="ECO:0000313" key="1">
    <source>
        <dbReference type="EMBL" id="USW58143.1"/>
    </source>
</evidence>